<dbReference type="KEGG" id="cfus:CYFUS_001868"/>
<dbReference type="UniPathway" id="UPA00391"/>
<gene>
    <name evidence="11" type="ORF">CYFUS_001868</name>
</gene>
<comment type="pathway">
    <text evidence="2">Purine metabolism; 7-cyano-7-deazaguanine biosynthesis.</text>
</comment>
<evidence type="ECO:0000256" key="10">
    <source>
        <dbReference type="ARBA" id="ARBA00048807"/>
    </source>
</evidence>
<dbReference type="EC" id="4.1.2.50" evidence="4"/>
<protein>
    <recommendedName>
        <fullName evidence="5">6-carboxy-5,6,7,8-tetrahydropterin synthase</fullName>
        <ecNumber evidence="4">4.1.2.50</ecNumber>
    </recommendedName>
    <alternativeName>
        <fullName evidence="9">Queuosine biosynthesis protein QueD</fullName>
    </alternativeName>
</protein>
<dbReference type="GO" id="GO:0046872">
    <property type="term" value="F:metal ion binding"/>
    <property type="evidence" value="ECO:0007669"/>
    <property type="project" value="UniProtKB-KW"/>
</dbReference>
<dbReference type="InterPro" id="IPR007115">
    <property type="entry name" value="6-PTP_synth/QueD"/>
</dbReference>
<dbReference type="SUPFAM" id="SSF55620">
    <property type="entry name" value="Tetrahydrobiopterin biosynthesis enzymes-like"/>
    <property type="match status" value="1"/>
</dbReference>
<reference evidence="11 12" key="1">
    <citation type="submission" date="2017-06" db="EMBL/GenBank/DDBJ databases">
        <title>Sequencing and comparative analysis of myxobacterial genomes.</title>
        <authorList>
            <person name="Rupp O."/>
            <person name="Goesmann A."/>
            <person name="Sogaard-Andersen L."/>
        </authorList>
    </citation>
    <scope>NUCLEOTIDE SEQUENCE [LARGE SCALE GENOMIC DNA]</scope>
    <source>
        <strain evidence="11 12">DSM 52655</strain>
    </source>
</reference>
<comment type="cofactor">
    <cofactor evidence="1">
        <name>Zn(2+)</name>
        <dbReference type="ChEBI" id="CHEBI:29105"/>
    </cofactor>
</comment>
<evidence type="ECO:0000256" key="6">
    <source>
        <dbReference type="ARBA" id="ARBA00022723"/>
    </source>
</evidence>
<dbReference type="Gene3D" id="3.30.479.10">
    <property type="entry name" value="6-pyruvoyl tetrahydropterin synthase/QueD"/>
    <property type="match status" value="1"/>
</dbReference>
<keyword evidence="7" id="KW-0862">Zinc</keyword>
<comment type="catalytic activity">
    <reaction evidence="10">
        <text>7,8-dihydroneopterin 3'-triphosphate + H2O = 6-carboxy-5,6,7,8-tetrahydropterin + triphosphate + acetaldehyde + 2 H(+)</text>
        <dbReference type="Rhea" id="RHEA:27966"/>
        <dbReference type="ChEBI" id="CHEBI:15343"/>
        <dbReference type="ChEBI" id="CHEBI:15377"/>
        <dbReference type="ChEBI" id="CHEBI:15378"/>
        <dbReference type="ChEBI" id="CHEBI:18036"/>
        <dbReference type="ChEBI" id="CHEBI:58462"/>
        <dbReference type="ChEBI" id="CHEBI:61032"/>
        <dbReference type="EC" id="4.1.2.50"/>
    </reaction>
</comment>
<accession>A0A250IXJ6</accession>
<evidence type="ECO:0000256" key="5">
    <source>
        <dbReference type="ARBA" id="ARBA00018141"/>
    </source>
</evidence>
<organism evidence="11 12">
    <name type="scientific">Cystobacter fuscus</name>
    <dbReference type="NCBI Taxonomy" id="43"/>
    <lineage>
        <taxon>Bacteria</taxon>
        <taxon>Pseudomonadati</taxon>
        <taxon>Myxococcota</taxon>
        <taxon>Myxococcia</taxon>
        <taxon>Myxococcales</taxon>
        <taxon>Cystobacterineae</taxon>
        <taxon>Archangiaceae</taxon>
        <taxon>Cystobacter</taxon>
    </lineage>
</organism>
<comment type="similarity">
    <text evidence="3">Belongs to the PTPS family. QueD subfamily.</text>
</comment>
<evidence type="ECO:0000313" key="11">
    <source>
        <dbReference type="EMBL" id="ATB36454.1"/>
    </source>
</evidence>
<keyword evidence="8" id="KW-0456">Lyase</keyword>
<evidence type="ECO:0000256" key="1">
    <source>
        <dbReference type="ARBA" id="ARBA00001947"/>
    </source>
</evidence>
<dbReference type="EMBL" id="CP022098">
    <property type="protein sequence ID" value="ATB36454.1"/>
    <property type="molecule type" value="Genomic_DNA"/>
</dbReference>
<evidence type="ECO:0000256" key="9">
    <source>
        <dbReference type="ARBA" id="ARBA00031449"/>
    </source>
</evidence>
<evidence type="ECO:0000256" key="3">
    <source>
        <dbReference type="ARBA" id="ARBA00008900"/>
    </source>
</evidence>
<keyword evidence="6" id="KW-0479">Metal-binding</keyword>
<dbReference type="GO" id="GO:0070497">
    <property type="term" value="F:6-carboxytetrahydropterin synthase activity"/>
    <property type="evidence" value="ECO:0007669"/>
    <property type="project" value="UniProtKB-EC"/>
</dbReference>
<evidence type="ECO:0000313" key="12">
    <source>
        <dbReference type="Proteomes" id="UP000217257"/>
    </source>
</evidence>
<evidence type="ECO:0000256" key="8">
    <source>
        <dbReference type="ARBA" id="ARBA00023239"/>
    </source>
</evidence>
<dbReference type="Pfam" id="PF01242">
    <property type="entry name" value="PTPS"/>
    <property type="match status" value="1"/>
</dbReference>
<dbReference type="Proteomes" id="UP000217257">
    <property type="component" value="Chromosome"/>
</dbReference>
<sequence length="173" mass="19727">MVRPTVCAMARTTTIELHKEDMKFAAGHFTIFSATHRENMHGHNFAVFVSLTGEVLDNGMLADYDIFKRMALEQCRAWNETFMLPAHSRHLQVERDARGDVIARFNGEELRFLSRDVTILPVENVSLEELSRLFGEKLVGDGELMRTSRISRVVVKCSSEPGQNCSWEWNSHG</sequence>
<dbReference type="InterPro" id="IPR038418">
    <property type="entry name" value="6-PTP_synth/QueD_sf"/>
</dbReference>
<dbReference type="PANTHER" id="PTHR12589">
    <property type="entry name" value="PYRUVOYL TETRAHYDROBIOPTERIN SYNTHASE"/>
    <property type="match status" value="1"/>
</dbReference>
<name>A0A250IXJ6_9BACT</name>
<evidence type="ECO:0000256" key="2">
    <source>
        <dbReference type="ARBA" id="ARBA00005061"/>
    </source>
</evidence>
<evidence type="ECO:0000256" key="7">
    <source>
        <dbReference type="ARBA" id="ARBA00022833"/>
    </source>
</evidence>
<evidence type="ECO:0000256" key="4">
    <source>
        <dbReference type="ARBA" id="ARBA00012982"/>
    </source>
</evidence>
<dbReference type="PANTHER" id="PTHR12589:SF7">
    <property type="entry name" value="6-PYRUVOYL TETRAHYDROBIOPTERIN SYNTHASE"/>
    <property type="match status" value="1"/>
</dbReference>
<dbReference type="AlphaFoldDB" id="A0A250IXJ6"/>
<proteinExistence type="inferred from homology"/>